<keyword evidence="3 8" id="KW-0812">Transmembrane</keyword>
<feature type="region of interest" description="Disordered" evidence="7">
    <location>
        <begin position="441"/>
        <end position="462"/>
    </location>
</feature>
<feature type="transmembrane region" description="Helical" evidence="8">
    <location>
        <begin position="223"/>
        <end position="244"/>
    </location>
</feature>
<comment type="subcellular location">
    <subcellularLocation>
        <location evidence="1">Endomembrane system</location>
        <topology evidence="1">Multi-pass membrane protein</topology>
    </subcellularLocation>
</comment>
<reference evidence="10 11" key="1">
    <citation type="journal article" date="2023" name="Commun. Biol.">
        <title>Reorganization of the ancestral sex-determining regions during the evolution of trioecy in Pleodorina starrii.</title>
        <authorList>
            <person name="Takahashi K."/>
            <person name="Suzuki S."/>
            <person name="Kawai-Toyooka H."/>
            <person name="Yamamoto K."/>
            <person name="Hamaji T."/>
            <person name="Ootsuki R."/>
            <person name="Yamaguchi H."/>
            <person name="Kawachi M."/>
            <person name="Higashiyama T."/>
            <person name="Nozaki H."/>
        </authorList>
    </citation>
    <scope>NUCLEOTIDE SEQUENCE [LARGE SCALE GENOMIC DNA]</scope>
    <source>
        <strain evidence="10 11">NIES-4479</strain>
    </source>
</reference>
<keyword evidence="11" id="KW-1185">Reference proteome</keyword>
<feature type="region of interest" description="Disordered" evidence="7">
    <location>
        <begin position="173"/>
        <end position="197"/>
    </location>
</feature>
<keyword evidence="4 8" id="KW-1133">Transmembrane helix</keyword>
<evidence type="ECO:0000256" key="4">
    <source>
        <dbReference type="ARBA" id="ARBA00022989"/>
    </source>
</evidence>
<evidence type="ECO:0000259" key="9">
    <source>
        <dbReference type="Pfam" id="PF06241"/>
    </source>
</evidence>
<dbReference type="InterPro" id="IPR010420">
    <property type="entry name" value="CASTOR/POLLUX/SYM8_dom"/>
</dbReference>
<dbReference type="PANTHER" id="PTHR31563:SF10">
    <property type="entry name" value="ION CHANNEL POLLUX-RELATED"/>
    <property type="match status" value="1"/>
</dbReference>
<dbReference type="Proteomes" id="UP001165080">
    <property type="component" value="Unassembled WGS sequence"/>
</dbReference>
<keyword evidence="6 8" id="KW-0472">Membrane</keyword>
<feature type="region of interest" description="Disordered" evidence="7">
    <location>
        <begin position="75"/>
        <end position="142"/>
    </location>
</feature>
<feature type="transmembrane region" description="Helical" evidence="8">
    <location>
        <begin position="281"/>
        <end position="301"/>
    </location>
</feature>
<dbReference type="Gene3D" id="3.40.50.720">
    <property type="entry name" value="NAD(P)-binding Rossmann-like Domain"/>
    <property type="match status" value="1"/>
</dbReference>
<evidence type="ECO:0000256" key="6">
    <source>
        <dbReference type="ARBA" id="ARBA00023136"/>
    </source>
</evidence>
<evidence type="ECO:0000256" key="3">
    <source>
        <dbReference type="ARBA" id="ARBA00022692"/>
    </source>
</evidence>
<accession>A0A9W6BQN9</accession>
<gene>
    <name evidence="10" type="primary">PLEST004078</name>
    <name evidence="10" type="ORF">PLESTB_001118300</name>
</gene>
<evidence type="ECO:0000256" key="7">
    <source>
        <dbReference type="SAM" id="MobiDB-lite"/>
    </source>
</evidence>
<feature type="domain" description="CASTOR/POLLUX/SYM8 ion channel conserved" evidence="9">
    <location>
        <begin position="508"/>
        <end position="599"/>
    </location>
</feature>
<proteinExistence type="predicted"/>
<dbReference type="PANTHER" id="PTHR31563">
    <property type="entry name" value="ION CHANNEL POLLUX-RELATED"/>
    <property type="match status" value="1"/>
</dbReference>
<dbReference type="AlphaFoldDB" id="A0A9W6BQN9"/>
<dbReference type="EMBL" id="BRXU01000016">
    <property type="protein sequence ID" value="GLC56539.1"/>
    <property type="molecule type" value="Genomic_DNA"/>
</dbReference>
<evidence type="ECO:0000256" key="8">
    <source>
        <dbReference type="SAM" id="Phobius"/>
    </source>
</evidence>
<evidence type="ECO:0000256" key="2">
    <source>
        <dbReference type="ARBA" id="ARBA00022448"/>
    </source>
</evidence>
<comment type="caution">
    <text evidence="10">The sequence shown here is derived from an EMBL/GenBank/DDBJ whole genome shotgun (WGS) entry which is preliminary data.</text>
</comment>
<dbReference type="Pfam" id="PF06241">
    <property type="entry name" value="Castor_Poll_mid"/>
    <property type="match status" value="1"/>
</dbReference>
<name>A0A9W6BQN9_9CHLO</name>
<evidence type="ECO:0000256" key="5">
    <source>
        <dbReference type="ARBA" id="ARBA00023065"/>
    </source>
</evidence>
<dbReference type="GO" id="GO:0012505">
    <property type="term" value="C:endomembrane system"/>
    <property type="evidence" value="ECO:0007669"/>
    <property type="project" value="UniProtKB-SubCell"/>
</dbReference>
<feature type="compositionally biased region" description="Polar residues" evidence="7">
    <location>
        <begin position="443"/>
        <end position="462"/>
    </location>
</feature>
<organism evidence="10 11">
    <name type="scientific">Pleodorina starrii</name>
    <dbReference type="NCBI Taxonomy" id="330485"/>
    <lineage>
        <taxon>Eukaryota</taxon>
        <taxon>Viridiplantae</taxon>
        <taxon>Chlorophyta</taxon>
        <taxon>core chlorophytes</taxon>
        <taxon>Chlorophyceae</taxon>
        <taxon>CS clade</taxon>
        <taxon>Chlamydomonadales</taxon>
        <taxon>Volvocaceae</taxon>
        <taxon>Pleodorina</taxon>
    </lineage>
</organism>
<evidence type="ECO:0000313" key="11">
    <source>
        <dbReference type="Proteomes" id="UP001165080"/>
    </source>
</evidence>
<feature type="compositionally biased region" description="Low complexity" evidence="7">
    <location>
        <begin position="79"/>
        <end position="106"/>
    </location>
</feature>
<feature type="compositionally biased region" description="Low complexity" evidence="7">
    <location>
        <begin position="174"/>
        <end position="197"/>
    </location>
</feature>
<protein>
    <recommendedName>
        <fullName evidence="9">CASTOR/POLLUX/SYM8 ion channel conserved domain-containing protein</fullName>
    </recommendedName>
</protein>
<dbReference type="InterPro" id="IPR044849">
    <property type="entry name" value="CASTOR/POLLUX/SYM8-like"/>
</dbReference>
<keyword evidence="5" id="KW-0406">Ion transport</keyword>
<keyword evidence="2" id="KW-0813">Transport</keyword>
<dbReference type="GO" id="GO:0006811">
    <property type="term" value="P:monoatomic ion transport"/>
    <property type="evidence" value="ECO:0007669"/>
    <property type="project" value="UniProtKB-KW"/>
</dbReference>
<sequence>MKSCAPPAAAGFGSAASAQSAWPAPRAGVRFCNISRGVRCVMGLPTGALCSARRLAPASMPPAWHIQLRFAAAQRLQRTTTSPSPLTSITKPHAQNQRQRQLQPHPRLTKVNGAAAAAATAAAGDPDARSAPSTAPAAEAATTTTATAAAAAAPLPDIRPSWNLATHGVVSVRQQGQASSTSSSSSAASSSSSGGSAPWRQFLDRVRQVLRYRLMLLFRLPTWGKLLVLVLVGLPIVVLGSALLMRVTDMAWGQAAQLTFYVLQNVPGVDITGFSPAGARLVLVAVHLLSLYTFATLVGLLTEDVRSTVEEIRCGNFPIPSRGHTVILDGSGDANRVIGTLTKVLETRGAHGGDVYAGDIAILTSHPKDELDRMIADVLPRQAARVVTRYGNPAKVADLERVAAVHARTVLLLAPDRPMGHVGPELQQQLCLTALRTLHQPHTHNSNDNSNGAATTADASTIQRQRVVVETRSSEGAPAAAVTTAAACADPDDPLHVTYVSSTSSAFRVAVQCAVQPGLAAVFDAVFCQEDDAALRLVGLPEGLEGRTFAEVRRRFRRAVVCGLLPAAAGGGGGSGRIQFSPPDDQRLSGGDRLVLLAAGPEDCLAASGEQQPPDLPPLSPPNGARRSLPSRLVLLALDSRLGGELAEALREFAVEGSTVTVVSPEECRGLAATATAGSRLDLDLVSVVGDPLSPEVLAAAGVSAADAVILTGTDDLPADEADAQAVGTALVLQQLLAATGPRVTPGELSTSTSSSSSISGAAAAAAGRRPLTFVCSLRDPQNRSVLQHIGVEACRTAIHTATAAAVAAGCGGAAPGRGLSIEVIEPEALISGMLAQVGAEPLLVSALEDLLDEEGCEIYIKRCDRYGIAPGSRVSWAQVAEVVRQEDDVALGFLHRGRLHLAPPAEEVWEVAPGDKLVVLSEAFL</sequence>
<evidence type="ECO:0000256" key="1">
    <source>
        <dbReference type="ARBA" id="ARBA00004127"/>
    </source>
</evidence>
<feature type="compositionally biased region" description="Low complexity" evidence="7">
    <location>
        <begin position="113"/>
        <end position="142"/>
    </location>
</feature>
<evidence type="ECO:0000313" key="10">
    <source>
        <dbReference type="EMBL" id="GLC56539.1"/>
    </source>
</evidence>